<keyword evidence="3 6" id="KW-0812">Transmembrane</keyword>
<evidence type="ECO:0000256" key="2">
    <source>
        <dbReference type="ARBA" id="ARBA00007362"/>
    </source>
</evidence>
<evidence type="ECO:0000313" key="9">
    <source>
        <dbReference type="Proteomes" id="UP001172737"/>
    </source>
</evidence>
<comment type="similarity">
    <text evidence="2">Belongs to the EamA transporter family.</text>
</comment>
<keyword evidence="4 6" id="KW-1133">Transmembrane helix</keyword>
<evidence type="ECO:0000313" key="8">
    <source>
        <dbReference type="EMBL" id="MDN4487172.1"/>
    </source>
</evidence>
<keyword evidence="5 6" id="KW-0472">Membrane</keyword>
<reference evidence="8" key="1">
    <citation type="submission" date="2023-06" db="EMBL/GenBank/DDBJ databases">
        <title>Sysu t00039.</title>
        <authorList>
            <person name="Gao L."/>
            <person name="Fang B.-Z."/>
            <person name="Li W.-J."/>
        </authorList>
    </citation>
    <scope>NUCLEOTIDE SEQUENCE</scope>
    <source>
        <strain evidence="8">SYSU T00039</strain>
    </source>
</reference>
<dbReference type="InterPro" id="IPR000620">
    <property type="entry name" value="EamA_dom"/>
</dbReference>
<evidence type="ECO:0000259" key="7">
    <source>
        <dbReference type="Pfam" id="PF00892"/>
    </source>
</evidence>
<dbReference type="PANTHER" id="PTHR32322">
    <property type="entry name" value="INNER MEMBRANE TRANSPORTER"/>
    <property type="match status" value="1"/>
</dbReference>
<comment type="subcellular location">
    <subcellularLocation>
        <location evidence="1">Membrane</location>
        <topology evidence="1">Multi-pass membrane protein</topology>
    </subcellularLocation>
</comment>
<feature type="transmembrane region" description="Helical" evidence="6">
    <location>
        <begin position="69"/>
        <end position="89"/>
    </location>
</feature>
<comment type="caution">
    <text evidence="8">The sequence shown here is derived from an EMBL/GenBank/DDBJ whole genome shotgun (WGS) entry which is preliminary data.</text>
</comment>
<protein>
    <submittedName>
        <fullName evidence="8">EamA family transporter</fullName>
    </submittedName>
</protein>
<evidence type="ECO:0000256" key="5">
    <source>
        <dbReference type="ARBA" id="ARBA00023136"/>
    </source>
</evidence>
<dbReference type="SUPFAM" id="SSF103481">
    <property type="entry name" value="Multidrug resistance efflux transporter EmrE"/>
    <property type="match status" value="1"/>
</dbReference>
<accession>A0AAW7M3Y3</accession>
<feature type="transmembrane region" description="Helical" evidence="6">
    <location>
        <begin position="143"/>
        <end position="162"/>
    </location>
</feature>
<name>A0AAW7M3Y3_9MICO</name>
<dbReference type="Pfam" id="PF00892">
    <property type="entry name" value="EamA"/>
    <property type="match status" value="1"/>
</dbReference>
<gene>
    <name evidence="8" type="ORF">QQX10_03225</name>
</gene>
<dbReference type="InterPro" id="IPR037185">
    <property type="entry name" value="EmrE-like"/>
</dbReference>
<feature type="transmembrane region" description="Helical" evidence="6">
    <location>
        <begin position="233"/>
        <end position="253"/>
    </location>
</feature>
<feature type="transmembrane region" description="Helical" evidence="6">
    <location>
        <begin position="36"/>
        <end position="57"/>
    </location>
</feature>
<evidence type="ECO:0000256" key="6">
    <source>
        <dbReference type="SAM" id="Phobius"/>
    </source>
</evidence>
<feature type="transmembrane region" description="Helical" evidence="6">
    <location>
        <begin position="174"/>
        <end position="197"/>
    </location>
</feature>
<evidence type="ECO:0000256" key="3">
    <source>
        <dbReference type="ARBA" id="ARBA00022692"/>
    </source>
</evidence>
<dbReference type="PANTHER" id="PTHR32322:SF9">
    <property type="entry name" value="AMINO-ACID METABOLITE EFFLUX PUMP-RELATED"/>
    <property type="match status" value="1"/>
</dbReference>
<dbReference type="EMBL" id="JAUHPX010000001">
    <property type="protein sequence ID" value="MDN4487172.1"/>
    <property type="molecule type" value="Genomic_DNA"/>
</dbReference>
<dbReference type="InterPro" id="IPR050638">
    <property type="entry name" value="AA-Vitamin_Transporters"/>
</dbReference>
<dbReference type="AlphaFoldDB" id="A0AAW7M3Y3"/>
<feature type="transmembrane region" description="Helical" evidence="6">
    <location>
        <begin position="259"/>
        <end position="276"/>
    </location>
</feature>
<feature type="transmembrane region" description="Helical" evidence="6">
    <location>
        <begin position="203"/>
        <end position="221"/>
    </location>
</feature>
<evidence type="ECO:0000256" key="4">
    <source>
        <dbReference type="ARBA" id="ARBA00022989"/>
    </source>
</evidence>
<evidence type="ECO:0000256" key="1">
    <source>
        <dbReference type="ARBA" id="ARBA00004141"/>
    </source>
</evidence>
<dbReference type="RefSeq" id="WP_301120042.1">
    <property type="nucleotide sequence ID" value="NZ_JAUHPX010000001.1"/>
</dbReference>
<feature type="transmembrane region" description="Helical" evidence="6">
    <location>
        <begin position="120"/>
        <end position="137"/>
    </location>
</feature>
<feature type="domain" description="EamA" evidence="7">
    <location>
        <begin position="143"/>
        <end position="271"/>
    </location>
</feature>
<dbReference type="Proteomes" id="UP001172737">
    <property type="component" value="Unassembled WGS sequence"/>
</dbReference>
<sequence>MPDTSRAHAAAPFLVLLGLLCQEAGAAIAVMVFPTVGPVAMVALRLVFSALVLLLIARHALRGAAHGHWPLVIGYGVTLAAMNVMFYLAIARIPLGIAVTIEVLGPLVLSVVASRSLRGLLWAVTAAAGVALLGGTAHDLDLLGVAFAVGAALLWAGYILLARAAGAAMAGLTGLALATGVGAVLTLPAAVVTAGAALADPRILALGLAVAVLSSAIPYGIEITALRRLRAETFGILMALAPALAALTGLVLLGQRLTVTIALGIALVTVAGIGAVRTAPRPTRVVAPDQATLPLPPA</sequence>
<keyword evidence="9" id="KW-1185">Reference proteome</keyword>
<feature type="transmembrane region" description="Helical" evidence="6">
    <location>
        <begin position="95"/>
        <end position="113"/>
    </location>
</feature>
<proteinExistence type="inferred from homology"/>
<dbReference type="GO" id="GO:0016020">
    <property type="term" value="C:membrane"/>
    <property type="evidence" value="ECO:0007669"/>
    <property type="project" value="UniProtKB-SubCell"/>
</dbReference>
<organism evidence="8 9">
    <name type="scientific">Demequina lignilytica</name>
    <dbReference type="NCBI Taxonomy" id="3051663"/>
    <lineage>
        <taxon>Bacteria</taxon>
        <taxon>Bacillati</taxon>
        <taxon>Actinomycetota</taxon>
        <taxon>Actinomycetes</taxon>
        <taxon>Micrococcales</taxon>
        <taxon>Demequinaceae</taxon>
        <taxon>Demequina</taxon>
    </lineage>
</organism>